<dbReference type="AlphaFoldDB" id="A0A1V3A359"/>
<organism evidence="1 2">
    <name type="scientific">Thioalkalivibrio halophilus</name>
    <dbReference type="NCBI Taxonomy" id="252474"/>
    <lineage>
        <taxon>Bacteria</taxon>
        <taxon>Pseudomonadati</taxon>
        <taxon>Pseudomonadota</taxon>
        <taxon>Gammaproteobacteria</taxon>
        <taxon>Chromatiales</taxon>
        <taxon>Ectothiorhodospiraceae</taxon>
        <taxon>Thioalkalivibrio</taxon>
    </lineage>
</organism>
<comment type="caution">
    <text evidence="1">The sequence shown here is derived from an EMBL/GenBank/DDBJ whole genome shotgun (WGS) entry which is preliminary data.</text>
</comment>
<proteinExistence type="predicted"/>
<accession>A0A1V3A359</accession>
<gene>
    <name evidence="1" type="ORF">B1A74_00255</name>
</gene>
<sequence>MAAARTQCPLARGYPSNNWSLLAQALRVREASPDRLPREQHRLRSQVRAWTTRAGGFIDFPRHPDPQRGIATPVAYHLKFLLCLHLALGRAPDAELETALMRGLDWLGLFLTDSGYCGGLGRSNHALFGDACLLTVLHGLLLRPGALRPDTATEVLQVARNLRQRLERQQRDDGLLWLTPGGGCGEAAGWDGYMYLTVYNAWFAGLLSATLAGHPWLSGTGLPDWSPAWNPGPGVTEDAEAGLLRYRGARVDARISTRGQAVQGFGRAVADLRQAALCPFHVEVDGRPVVAPPVRMAASHLQDEPAVAGWTPMVESAGGLFGLTRLDVLSVEPTDSGVTLTGSGAPVRLTRAPERTTLDRLQATLDWRLFGGRLGRRQALRPATLADHRWQAQLTIDDQEATLHYRLQLQPTSADVPARWLNPHGIRRLAGDSEPSGDVHLSTLGPAECRADPPALWPAAGTTRKWQLRLTPSDAAASVFP</sequence>
<evidence type="ECO:0008006" key="3">
    <source>
        <dbReference type="Google" id="ProtNLM"/>
    </source>
</evidence>
<dbReference type="OrthoDB" id="9177691at2"/>
<evidence type="ECO:0000313" key="2">
    <source>
        <dbReference type="Proteomes" id="UP000189177"/>
    </source>
</evidence>
<dbReference type="EMBL" id="MUZR01000002">
    <property type="protein sequence ID" value="OOC11523.1"/>
    <property type="molecule type" value="Genomic_DNA"/>
</dbReference>
<name>A0A1V3A359_9GAMM</name>
<keyword evidence="2" id="KW-1185">Reference proteome</keyword>
<reference evidence="1 2" key="1">
    <citation type="submission" date="2017-02" db="EMBL/GenBank/DDBJ databases">
        <title>Genomic diversity within the haloalkaliphilic genus Thioalkalivibrio.</title>
        <authorList>
            <person name="Ahn A.-C."/>
            <person name="Meier-Kolthoff J."/>
            <person name="Overmars L."/>
            <person name="Richter M."/>
            <person name="Woyke T."/>
            <person name="Sorokin D.Y."/>
            <person name="Muyzer G."/>
        </authorList>
    </citation>
    <scope>NUCLEOTIDE SEQUENCE [LARGE SCALE GENOMIC DNA]</scope>
    <source>
        <strain evidence="1 2">HL17</strain>
    </source>
</reference>
<dbReference type="Proteomes" id="UP000189177">
    <property type="component" value="Unassembled WGS sequence"/>
</dbReference>
<protein>
    <recommendedName>
        <fullName evidence="3">Heparinase</fullName>
    </recommendedName>
</protein>
<evidence type="ECO:0000313" key="1">
    <source>
        <dbReference type="EMBL" id="OOC11523.1"/>
    </source>
</evidence>